<evidence type="ECO:0000313" key="2">
    <source>
        <dbReference type="Proteomes" id="UP000052976"/>
    </source>
</evidence>
<reference evidence="1 2" key="1">
    <citation type="submission" date="2014-04" db="EMBL/GenBank/DDBJ databases">
        <title>Genome evolution of avian class.</title>
        <authorList>
            <person name="Zhang G."/>
            <person name="Li C."/>
        </authorList>
    </citation>
    <scope>NUCLEOTIDE SEQUENCE [LARGE SCALE GENOMIC DNA]</scope>
    <source>
        <strain evidence="1">BGI_N302</strain>
    </source>
</reference>
<keyword evidence="2" id="KW-1185">Reference proteome</keyword>
<organism evidence="1 2">
    <name type="scientific">Corvus brachyrhynchos</name>
    <name type="common">American crow</name>
    <dbReference type="NCBI Taxonomy" id="85066"/>
    <lineage>
        <taxon>Eukaryota</taxon>
        <taxon>Metazoa</taxon>
        <taxon>Chordata</taxon>
        <taxon>Craniata</taxon>
        <taxon>Vertebrata</taxon>
        <taxon>Euteleostomi</taxon>
        <taxon>Archelosauria</taxon>
        <taxon>Archosauria</taxon>
        <taxon>Dinosauria</taxon>
        <taxon>Saurischia</taxon>
        <taxon>Theropoda</taxon>
        <taxon>Coelurosauria</taxon>
        <taxon>Aves</taxon>
        <taxon>Neognathae</taxon>
        <taxon>Neoaves</taxon>
        <taxon>Telluraves</taxon>
        <taxon>Australaves</taxon>
        <taxon>Passeriformes</taxon>
        <taxon>Corvoidea</taxon>
        <taxon>Corvidae</taxon>
        <taxon>Corvus</taxon>
    </lineage>
</organism>
<feature type="non-terminal residue" evidence="1">
    <location>
        <position position="1"/>
    </location>
</feature>
<dbReference type="AlphaFoldDB" id="A0A091EGB7"/>
<dbReference type="SUPFAM" id="SSF58069">
    <property type="entry name" value="Virus ectodomain"/>
    <property type="match status" value="1"/>
</dbReference>
<accession>A0A091EGB7</accession>
<name>A0A091EGB7_CORBR</name>
<dbReference type="EMBL" id="KK718302">
    <property type="protein sequence ID" value="KFO55687.1"/>
    <property type="molecule type" value="Genomic_DNA"/>
</dbReference>
<dbReference type="Proteomes" id="UP000052976">
    <property type="component" value="Unassembled WGS sequence"/>
</dbReference>
<protein>
    <submittedName>
        <fullName evidence="1">Uncharacterized protein</fullName>
    </submittedName>
</protein>
<sequence length="59" mass="6504">AAIDFLLLADGHGCKNTDRLCCMNLSGNSSSVRAQIQKLRTLAQHLVEEDTSWNPFAGW</sequence>
<feature type="non-terminal residue" evidence="1">
    <location>
        <position position="59"/>
    </location>
</feature>
<dbReference type="Gene3D" id="1.10.287.210">
    <property type="match status" value="1"/>
</dbReference>
<proteinExistence type="predicted"/>
<gene>
    <name evidence="1" type="ORF">N302_15734</name>
</gene>
<evidence type="ECO:0000313" key="1">
    <source>
        <dbReference type="EMBL" id="KFO55687.1"/>
    </source>
</evidence>